<comment type="caution">
    <text evidence="1">The sequence shown here is derived from an EMBL/GenBank/DDBJ whole genome shotgun (WGS) entry which is preliminary data.</text>
</comment>
<dbReference type="EMBL" id="JAMXIB010000001">
    <property type="protein sequence ID" value="MCO5723714.1"/>
    <property type="molecule type" value="Genomic_DNA"/>
</dbReference>
<keyword evidence="2" id="KW-1185">Reference proteome</keyword>
<dbReference type="RefSeq" id="WP_252740082.1">
    <property type="nucleotide sequence ID" value="NZ_JAMXIB010000001.1"/>
</dbReference>
<dbReference type="InterPro" id="IPR013078">
    <property type="entry name" value="His_Pase_superF_clade-1"/>
</dbReference>
<dbReference type="CDD" id="cd07067">
    <property type="entry name" value="HP_PGM_like"/>
    <property type="match status" value="1"/>
</dbReference>
<dbReference type="Gene3D" id="3.40.50.1240">
    <property type="entry name" value="Phosphoglycerate mutase-like"/>
    <property type="match status" value="1"/>
</dbReference>
<dbReference type="SUPFAM" id="SSF53254">
    <property type="entry name" value="Phosphoglycerate mutase-like"/>
    <property type="match status" value="1"/>
</dbReference>
<evidence type="ECO:0000313" key="2">
    <source>
        <dbReference type="Proteomes" id="UP001206312"/>
    </source>
</evidence>
<evidence type="ECO:0000313" key="1">
    <source>
        <dbReference type="EMBL" id="MCO5723714.1"/>
    </source>
</evidence>
<dbReference type="Pfam" id="PF00300">
    <property type="entry name" value="His_Phos_1"/>
    <property type="match status" value="1"/>
</dbReference>
<dbReference type="InterPro" id="IPR029033">
    <property type="entry name" value="His_PPase_superfam"/>
</dbReference>
<protein>
    <submittedName>
        <fullName evidence="1">Histidine phosphatase family protein</fullName>
    </submittedName>
</protein>
<dbReference type="Proteomes" id="UP001206312">
    <property type="component" value="Unassembled WGS sequence"/>
</dbReference>
<reference evidence="1 2" key="1">
    <citation type="submission" date="2022-06" db="EMBL/GenBank/DDBJ databases">
        <authorList>
            <person name="Xuan X."/>
        </authorList>
    </citation>
    <scope>NUCLEOTIDE SEQUENCE [LARGE SCALE GENOMIC DNA]</scope>
    <source>
        <strain evidence="1 2">2V75</strain>
    </source>
</reference>
<proteinExistence type="predicted"/>
<accession>A0ABT1AUW5</accession>
<organism evidence="1 2">
    <name type="scientific">Robiginitalea marina</name>
    <dbReference type="NCBI Taxonomy" id="2954105"/>
    <lineage>
        <taxon>Bacteria</taxon>
        <taxon>Pseudomonadati</taxon>
        <taxon>Bacteroidota</taxon>
        <taxon>Flavobacteriia</taxon>
        <taxon>Flavobacteriales</taxon>
        <taxon>Flavobacteriaceae</taxon>
        <taxon>Robiginitalea</taxon>
    </lineage>
</organism>
<sequence>MKIFPSFFFGICLLTLISCKEEPAVTIEEASPDVTTFYFIRHAEKDRTNPEDSDPELNQKGLGRAMHWAEILDEVSLDAIYATDFERTSMTAAPVAVKQDITVQYYDPATLDTGAFLAENRGKNVLVVGHSNSTPELVNRLLGEERFPSMDDQDNGSLFIVTLVGSHPSVTRLHFNCNCPE</sequence>
<gene>
    <name evidence="1" type="ORF">NG653_02520</name>
</gene>
<name>A0ABT1AUW5_9FLAO</name>
<dbReference type="PROSITE" id="PS51257">
    <property type="entry name" value="PROKAR_LIPOPROTEIN"/>
    <property type="match status" value="1"/>
</dbReference>